<proteinExistence type="predicted"/>
<dbReference type="Proteomes" id="UP001196870">
    <property type="component" value="Unassembled WGS sequence"/>
</dbReference>
<dbReference type="RefSeq" id="WP_211855224.1">
    <property type="nucleotide sequence ID" value="NZ_JAAGBB010000035.1"/>
</dbReference>
<keyword evidence="3" id="KW-1185">Reference proteome</keyword>
<protein>
    <submittedName>
        <fullName evidence="2">Cytochrome C</fullName>
    </submittedName>
</protein>
<evidence type="ECO:0000313" key="2">
    <source>
        <dbReference type="EMBL" id="MBR0667442.1"/>
    </source>
</evidence>
<dbReference type="InterPro" id="IPR036909">
    <property type="entry name" value="Cyt_c-like_dom_sf"/>
</dbReference>
<feature type="chain" id="PRO_5046503647" evidence="1">
    <location>
        <begin position="18"/>
        <end position="89"/>
    </location>
</feature>
<comment type="caution">
    <text evidence="2">The sequence shown here is derived from an EMBL/GenBank/DDBJ whole genome shotgun (WGS) entry which is preliminary data.</text>
</comment>
<dbReference type="Gene3D" id="1.10.760.10">
    <property type="entry name" value="Cytochrome c-like domain"/>
    <property type="match status" value="1"/>
</dbReference>
<feature type="signal peptide" evidence="1">
    <location>
        <begin position="1"/>
        <end position="17"/>
    </location>
</feature>
<evidence type="ECO:0000256" key="1">
    <source>
        <dbReference type="SAM" id="SignalP"/>
    </source>
</evidence>
<name>A0ABS5F4G6_9PROT</name>
<gene>
    <name evidence="2" type="ORF">GXW71_24005</name>
</gene>
<evidence type="ECO:0000313" key="3">
    <source>
        <dbReference type="Proteomes" id="UP001196870"/>
    </source>
</evidence>
<organism evidence="2 3">
    <name type="scientific">Plastoroseomonas hellenica</name>
    <dbReference type="NCBI Taxonomy" id="2687306"/>
    <lineage>
        <taxon>Bacteria</taxon>
        <taxon>Pseudomonadati</taxon>
        <taxon>Pseudomonadota</taxon>
        <taxon>Alphaproteobacteria</taxon>
        <taxon>Acetobacterales</taxon>
        <taxon>Acetobacteraceae</taxon>
        <taxon>Plastoroseomonas</taxon>
    </lineage>
</organism>
<accession>A0ABS5F4G6</accession>
<sequence length="89" mass="9450">MAPRLALLLLLAVPAHAEEAPPGASGCFGCHSPTRADAAIPSLRGRDPAEVATLLRAFREGTRPSTVMDRLARGFTEAESRTIAAWVVR</sequence>
<dbReference type="SUPFAM" id="SSF46626">
    <property type="entry name" value="Cytochrome c"/>
    <property type="match status" value="1"/>
</dbReference>
<reference evidence="3" key="1">
    <citation type="journal article" date="2021" name="Syst. Appl. Microbiol.">
        <title>Roseomonas hellenica sp. nov., isolated from roots of wild-growing Alkanna tinctoria.</title>
        <authorList>
            <person name="Rat A."/>
            <person name="Naranjo H.D."/>
            <person name="Lebbe L."/>
            <person name="Cnockaert M."/>
            <person name="Krigas N."/>
            <person name="Grigoriadou K."/>
            <person name="Maloupa E."/>
            <person name="Willems A."/>
        </authorList>
    </citation>
    <scope>NUCLEOTIDE SEQUENCE [LARGE SCALE GENOMIC DNA]</scope>
    <source>
        <strain evidence="3">LMG 31523</strain>
    </source>
</reference>
<dbReference type="EMBL" id="JAAGBB010000035">
    <property type="protein sequence ID" value="MBR0667442.1"/>
    <property type="molecule type" value="Genomic_DNA"/>
</dbReference>
<keyword evidence="1" id="KW-0732">Signal</keyword>